<accession>A0A9N9TLI0</accession>
<gene>
    <name evidence="1" type="ORF">PHYEVI_LOCUS5071</name>
</gene>
<name>A0A9N9TLI0_PHYSR</name>
<sequence>MKITNRYSLCVLRCDCISTRNDDKIGCFDHC</sequence>
<proteinExistence type="predicted"/>
<evidence type="ECO:0000313" key="1">
    <source>
        <dbReference type="EMBL" id="CAG9858684.1"/>
    </source>
</evidence>
<evidence type="ECO:0000313" key="2">
    <source>
        <dbReference type="Proteomes" id="UP001153712"/>
    </source>
</evidence>
<dbReference type="EMBL" id="OU900095">
    <property type="protein sequence ID" value="CAG9858684.1"/>
    <property type="molecule type" value="Genomic_DNA"/>
</dbReference>
<keyword evidence="2" id="KW-1185">Reference proteome</keyword>
<protein>
    <submittedName>
        <fullName evidence="1">Uncharacterized protein</fullName>
    </submittedName>
</protein>
<reference evidence="1" key="1">
    <citation type="submission" date="2022-01" db="EMBL/GenBank/DDBJ databases">
        <authorList>
            <person name="King R."/>
        </authorList>
    </citation>
    <scope>NUCLEOTIDE SEQUENCE</scope>
</reference>
<organism evidence="1 2">
    <name type="scientific">Phyllotreta striolata</name>
    <name type="common">Striped flea beetle</name>
    <name type="synonym">Crioceris striolata</name>
    <dbReference type="NCBI Taxonomy" id="444603"/>
    <lineage>
        <taxon>Eukaryota</taxon>
        <taxon>Metazoa</taxon>
        <taxon>Ecdysozoa</taxon>
        <taxon>Arthropoda</taxon>
        <taxon>Hexapoda</taxon>
        <taxon>Insecta</taxon>
        <taxon>Pterygota</taxon>
        <taxon>Neoptera</taxon>
        <taxon>Endopterygota</taxon>
        <taxon>Coleoptera</taxon>
        <taxon>Polyphaga</taxon>
        <taxon>Cucujiformia</taxon>
        <taxon>Chrysomeloidea</taxon>
        <taxon>Chrysomelidae</taxon>
        <taxon>Galerucinae</taxon>
        <taxon>Alticini</taxon>
        <taxon>Phyllotreta</taxon>
    </lineage>
</organism>
<dbReference type="AlphaFoldDB" id="A0A9N9TLI0"/>
<dbReference type="Proteomes" id="UP001153712">
    <property type="component" value="Chromosome 2"/>
</dbReference>